<protein>
    <recommendedName>
        <fullName evidence="4">Tyr recombinase domain-containing protein</fullName>
    </recommendedName>
</protein>
<keyword evidence="1" id="KW-0233">DNA recombination</keyword>
<dbReference type="GO" id="GO:0015074">
    <property type="term" value="P:DNA integration"/>
    <property type="evidence" value="ECO:0007669"/>
    <property type="project" value="InterPro"/>
</dbReference>
<organism evidence="2 3">
    <name type="scientific">Smittium culicis</name>
    <dbReference type="NCBI Taxonomy" id="133412"/>
    <lineage>
        <taxon>Eukaryota</taxon>
        <taxon>Fungi</taxon>
        <taxon>Fungi incertae sedis</taxon>
        <taxon>Zoopagomycota</taxon>
        <taxon>Kickxellomycotina</taxon>
        <taxon>Harpellomycetes</taxon>
        <taxon>Harpellales</taxon>
        <taxon>Legeriomycetaceae</taxon>
        <taxon>Smittium</taxon>
    </lineage>
</organism>
<dbReference type="InterPro" id="IPR011010">
    <property type="entry name" value="DNA_brk_join_enz"/>
</dbReference>
<dbReference type="Gene3D" id="1.10.443.10">
    <property type="entry name" value="Intergrase catalytic core"/>
    <property type="match status" value="1"/>
</dbReference>
<sequence length="186" mass="20838">MDRRINILLLGIKNNIQYRPINIPTCDASSMLEVLKSWSENNKIPLLQLAKKCVMLLALSTSWRPRSEIQGIMRSEIIKGKNNALLLHCPKHKGKGSKSLWLSPYNEDPSICPVRTLEKYFGLTKKHATGKFENTMFFITSPKIKPASNDTISRWIKSTIQLLGSKNSAHGTRGVSISKAFNSGEA</sequence>
<dbReference type="GO" id="GO:0006310">
    <property type="term" value="P:DNA recombination"/>
    <property type="evidence" value="ECO:0007669"/>
    <property type="project" value="UniProtKB-KW"/>
</dbReference>
<comment type="caution">
    <text evidence="2">The sequence shown here is derived from an EMBL/GenBank/DDBJ whole genome shotgun (WGS) entry which is preliminary data.</text>
</comment>
<evidence type="ECO:0000313" key="3">
    <source>
        <dbReference type="Proteomes" id="UP000187429"/>
    </source>
</evidence>
<proteinExistence type="predicted"/>
<name>A0A1R1X664_9FUNG</name>
<dbReference type="Proteomes" id="UP000187429">
    <property type="component" value="Unassembled WGS sequence"/>
</dbReference>
<dbReference type="GO" id="GO:0003677">
    <property type="term" value="F:DNA binding"/>
    <property type="evidence" value="ECO:0007669"/>
    <property type="project" value="InterPro"/>
</dbReference>
<evidence type="ECO:0008006" key="4">
    <source>
        <dbReference type="Google" id="ProtNLM"/>
    </source>
</evidence>
<gene>
    <name evidence="2" type="ORF">AYI69_g10364</name>
</gene>
<accession>A0A1R1X664</accession>
<reference evidence="3" key="1">
    <citation type="submission" date="2017-01" db="EMBL/GenBank/DDBJ databases">
        <authorList>
            <person name="Wang Y."/>
            <person name="White M."/>
            <person name="Kvist S."/>
            <person name="Moncalvo J.-M."/>
        </authorList>
    </citation>
    <scope>NUCLEOTIDE SEQUENCE [LARGE SCALE GENOMIC DNA]</scope>
    <source>
        <strain evidence="3">ID-206-W2</strain>
    </source>
</reference>
<dbReference type="OrthoDB" id="2221171at2759"/>
<dbReference type="AlphaFoldDB" id="A0A1R1X664"/>
<dbReference type="InterPro" id="IPR013762">
    <property type="entry name" value="Integrase-like_cat_sf"/>
</dbReference>
<keyword evidence="3" id="KW-1185">Reference proteome</keyword>
<evidence type="ECO:0000256" key="1">
    <source>
        <dbReference type="ARBA" id="ARBA00023172"/>
    </source>
</evidence>
<evidence type="ECO:0000313" key="2">
    <source>
        <dbReference type="EMBL" id="OMJ10135.1"/>
    </source>
</evidence>
<dbReference type="PANTHER" id="PTHR35617">
    <property type="entry name" value="PHAGE_INTEGRASE DOMAIN-CONTAINING PROTEIN"/>
    <property type="match status" value="1"/>
</dbReference>
<dbReference type="SUPFAM" id="SSF56349">
    <property type="entry name" value="DNA breaking-rejoining enzymes"/>
    <property type="match status" value="1"/>
</dbReference>
<dbReference type="PANTHER" id="PTHR35617:SF3">
    <property type="entry name" value="CORE-BINDING (CB) DOMAIN-CONTAINING PROTEIN"/>
    <property type="match status" value="1"/>
</dbReference>
<dbReference type="EMBL" id="LSSM01006755">
    <property type="protein sequence ID" value="OMJ10135.1"/>
    <property type="molecule type" value="Genomic_DNA"/>
</dbReference>